<keyword evidence="3" id="KW-1185">Reference proteome</keyword>
<name>A0A6S7HYM8_PARCT</name>
<accession>A0A6S7HYM8</accession>
<comment type="caution">
    <text evidence="2">The sequence shown here is derived from an EMBL/GenBank/DDBJ whole genome shotgun (WGS) entry which is preliminary data.</text>
</comment>
<dbReference type="EMBL" id="CACRXK020006166">
    <property type="protein sequence ID" value="CAB4008590.1"/>
    <property type="molecule type" value="Genomic_DNA"/>
</dbReference>
<dbReference type="PANTHER" id="PTHR33332">
    <property type="entry name" value="REVERSE TRANSCRIPTASE DOMAIN-CONTAINING PROTEIN"/>
    <property type="match status" value="1"/>
</dbReference>
<dbReference type="SUPFAM" id="SSF56672">
    <property type="entry name" value="DNA/RNA polymerases"/>
    <property type="match status" value="1"/>
</dbReference>
<reference evidence="2" key="1">
    <citation type="submission" date="2020-04" db="EMBL/GenBank/DDBJ databases">
        <authorList>
            <person name="Alioto T."/>
            <person name="Alioto T."/>
            <person name="Gomez Garrido J."/>
        </authorList>
    </citation>
    <scope>NUCLEOTIDE SEQUENCE</scope>
    <source>
        <strain evidence="2">A484AB</strain>
    </source>
</reference>
<dbReference type="AlphaFoldDB" id="A0A6S7HYM8"/>
<evidence type="ECO:0000313" key="2">
    <source>
        <dbReference type="EMBL" id="CAB4008590.1"/>
    </source>
</evidence>
<gene>
    <name evidence="2" type="ORF">PACLA_8A067766</name>
</gene>
<evidence type="ECO:0000259" key="1">
    <source>
        <dbReference type="Pfam" id="PF00078"/>
    </source>
</evidence>
<sequence>MEKQELESKLQSSNISWFCSPGSPSILIKTSSGDIKAQEGDLVNLLCSAQGEPSAGGKPETTGKFYGKGQAPSQFFTCNSERSNKFRKIYSICHIRDRFGSTTRTIWVQKLKDAGQQLRNAISNIWDTMNMLDDPNDKLFIWEKLFTPGNIATNRDNYRPISILPCLSKICESCVNNQMNEHDQEFQTFFEPSQYAYKKHSSTLTALIQVIDSLQKLTVCGMDQKQYSLFIDLRKAFDIIDHRVLLERLSKYGFGETEANWICSYLTDRQQYVVCNGVQSQQLPIN</sequence>
<proteinExistence type="predicted"/>
<feature type="domain" description="Reverse transcriptase" evidence="1">
    <location>
        <begin position="156"/>
        <end position="278"/>
    </location>
</feature>
<dbReference type="OrthoDB" id="3935025at2759"/>
<dbReference type="InterPro" id="IPR043502">
    <property type="entry name" value="DNA/RNA_pol_sf"/>
</dbReference>
<organism evidence="2 3">
    <name type="scientific">Paramuricea clavata</name>
    <name type="common">Red gorgonian</name>
    <name type="synonym">Violescent sea-whip</name>
    <dbReference type="NCBI Taxonomy" id="317549"/>
    <lineage>
        <taxon>Eukaryota</taxon>
        <taxon>Metazoa</taxon>
        <taxon>Cnidaria</taxon>
        <taxon>Anthozoa</taxon>
        <taxon>Octocorallia</taxon>
        <taxon>Malacalcyonacea</taxon>
        <taxon>Plexauridae</taxon>
        <taxon>Paramuricea</taxon>
    </lineage>
</organism>
<evidence type="ECO:0000313" key="3">
    <source>
        <dbReference type="Proteomes" id="UP001152795"/>
    </source>
</evidence>
<dbReference type="Pfam" id="PF00078">
    <property type="entry name" value="RVT_1"/>
    <property type="match status" value="1"/>
</dbReference>
<protein>
    <recommendedName>
        <fullName evidence="1">Reverse transcriptase domain-containing protein</fullName>
    </recommendedName>
</protein>
<dbReference type="Proteomes" id="UP001152795">
    <property type="component" value="Unassembled WGS sequence"/>
</dbReference>
<dbReference type="InterPro" id="IPR000477">
    <property type="entry name" value="RT_dom"/>
</dbReference>